<dbReference type="EMBL" id="AUYB01000002">
    <property type="protein sequence ID" value="KZN48553.1"/>
    <property type="molecule type" value="Genomic_DNA"/>
</dbReference>
<dbReference type="Pfam" id="PF07676">
    <property type="entry name" value="PD40"/>
    <property type="match status" value="2"/>
</dbReference>
<evidence type="ECO:0000256" key="1">
    <source>
        <dbReference type="ARBA" id="ARBA00009820"/>
    </source>
</evidence>
<gene>
    <name evidence="2" type="ORF">N475_05875</name>
</gene>
<dbReference type="PANTHER" id="PTHR36842">
    <property type="entry name" value="PROTEIN TOLB HOMOLOG"/>
    <property type="match status" value="1"/>
</dbReference>
<keyword evidence="3" id="KW-1185">Reference proteome</keyword>
<dbReference type="SUPFAM" id="SSF69304">
    <property type="entry name" value="Tricorn protease N-terminal domain"/>
    <property type="match status" value="1"/>
</dbReference>
<accession>A0A162AET5</accession>
<sequence>MNSRLLKLSLASTIAVVAGTQILGCHATQSDEHASYKLIYSSLESTKRSIYLSDEHGVRRLKVIDATDSDGYPAVSPDGKLVAFYGKYDKFKTWSIHSVAIDGSNLKRLTHTKNKWDSAPAWSLDGRTILFTREYKNPNGKWQSQIWLMNADGSEQRKISGLQGGGASFIDNDRVLFHSHTSPSQISIANIDGSNMVKLTNDATDNRAPRLSPDGNHIVYLSNRDGNQEVYIMDINGKNQKRLTFNQVEDWDATWSADGNQIFFASENSQGSFDIYKVKRDGSSLQKVLNRGSQVAAVKTLNAAALQKLIQSNPPN</sequence>
<dbReference type="AlphaFoldDB" id="A0A162AET5"/>
<reference evidence="2 3" key="1">
    <citation type="submission" date="2013-07" db="EMBL/GenBank/DDBJ databases">
        <title>Comparative Genomic and Metabolomic Analysis of Twelve Strains of Pseudoalteromonas luteoviolacea.</title>
        <authorList>
            <person name="Vynne N.G."/>
            <person name="Mansson M."/>
            <person name="Gram L."/>
        </authorList>
    </citation>
    <scope>NUCLEOTIDE SEQUENCE [LARGE SCALE GENOMIC DNA]</scope>
    <source>
        <strain evidence="2 3">DSM 6061</strain>
    </source>
</reference>
<protein>
    <submittedName>
        <fullName evidence="2">Uncharacterized protein</fullName>
    </submittedName>
</protein>
<comment type="similarity">
    <text evidence="1">Belongs to the TolB family.</text>
</comment>
<proteinExistence type="inferred from homology"/>
<dbReference type="InterPro" id="IPR011042">
    <property type="entry name" value="6-blade_b-propeller_TolB-like"/>
</dbReference>
<organism evidence="2 3">
    <name type="scientific">Pseudoalteromonas luteoviolacea DSM 6061</name>
    <dbReference type="NCBI Taxonomy" id="1365250"/>
    <lineage>
        <taxon>Bacteria</taxon>
        <taxon>Pseudomonadati</taxon>
        <taxon>Pseudomonadota</taxon>
        <taxon>Gammaproteobacteria</taxon>
        <taxon>Alteromonadales</taxon>
        <taxon>Pseudoalteromonadaceae</taxon>
        <taxon>Pseudoalteromonas</taxon>
    </lineage>
</organism>
<dbReference type="PATRIC" id="fig|1365250.3.peg.24"/>
<name>A0A162AET5_9GAMM</name>
<comment type="caution">
    <text evidence="2">The sequence shown here is derived from an EMBL/GenBank/DDBJ whole genome shotgun (WGS) entry which is preliminary data.</text>
</comment>
<dbReference type="PANTHER" id="PTHR36842:SF1">
    <property type="entry name" value="PROTEIN TOLB"/>
    <property type="match status" value="1"/>
</dbReference>
<dbReference type="Pfam" id="PF26549">
    <property type="entry name" value="Tricorn_N"/>
    <property type="match status" value="1"/>
</dbReference>
<dbReference type="Proteomes" id="UP000076643">
    <property type="component" value="Unassembled WGS sequence"/>
</dbReference>
<dbReference type="RefSeq" id="WP_063364474.1">
    <property type="nucleotide sequence ID" value="NZ_AQHB01000041.1"/>
</dbReference>
<dbReference type="Gene3D" id="2.120.10.30">
    <property type="entry name" value="TolB, C-terminal domain"/>
    <property type="match status" value="2"/>
</dbReference>
<dbReference type="InterPro" id="IPR011659">
    <property type="entry name" value="WD40"/>
</dbReference>
<evidence type="ECO:0000313" key="2">
    <source>
        <dbReference type="EMBL" id="KZN48553.1"/>
    </source>
</evidence>
<evidence type="ECO:0000313" key="3">
    <source>
        <dbReference type="Proteomes" id="UP000076643"/>
    </source>
</evidence>